<evidence type="ECO:0000313" key="4">
    <source>
        <dbReference type="Proteomes" id="UP000471465"/>
    </source>
</evidence>
<feature type="region of interest" description="Disordered" evidence="2">
    <location>
        <begin position="1"/>
        <end position="36"/>
    </location>
</feature>
<dbReference type="GO" id="GO:0005829">
    <property type="term" value="C:cytosol"/>
    <property type="evidence" value="ECO:0007669"/>
    <property type="project" value="TreeGrafter"/>
</dbReference>
<dbReference type="AlphaFoldDB" id="A0A6N7BWF9"/>
<dbReference type="PANTHER" id="PTHR38036">
    <property type="entry name" value="UPF0250 PROTEIN YBED"/>
    <property type="match status" value="1"/>
</dbReference>
<organism evidence="3 4">
    <name type="scientific">Psychrobacter nivimaris</name>
    <dbReference type="NCBI Taxonomy" id="281738"/>
    <lineage>
        <taxon>Bacteria</taxon>
        <taxon>Pseudomonadati</taxon>
        <taxon>Pseudomonadota</taxon>
        <taxon>Gammaproteobacteria</taxon>
        <taxon>Moraxellales</taxon>
        <taxon>Moraxellaceae</taxon>
        <taxon>Psychrobacter</taxon>
    </lineage>
</organism>
<proteinExistence type="inferred from homology"/>
<dbReference type="Pfam" id="PF04359">
    <property type="entry name" value="DUF493"/>
    <property type="match status" value="1"/>
</dbReference>
<comment type="similarity">
    <text evidence="1">Belongs to the UPF0250 family.</text>
</comment>
<evidence type="ECO:0000313" key="3">
    <source>
        <dbReference type="EMBL" id="KAF0568034.1"/>
    </source>
</evidence>
<protein>
    <submittedName>
        <fullName evidence="3">Putative lipoate regulatory protein YbeD</fullName>
    </submittedName>
</protein>
<accession>A0A6N7BWF9</accession>
<dbReference type="Proteomes" id="UP000471465">
    <property type="component" value="Unassembled WGS sequence"/>
</dbReference>
<comment type="caution">
    <text evidence="3">The sequence shown here is derived from an EMBL/GenBank/DDBJ whole genome shotgun (WGS) entry which is preliminary data.</text>
</comment>
<dbReference type="PANTHER" id="PTHR38036:SF1">
    <property type="entry name" value="UPF0250 PROTEIN YBED"/>
    <property type="match status" value="1"/>
</dbReference>
<feature type="compositionally biased region" description="Low complexity" evidence="2">
    <location>
        <begin position="10"/>
        <end position="22"/>
    </location>
</feature>
<keyword evidence="4" id="KW-1185">Reference proteome</keyword>
<dbReference type="InterPro" id="IPR007454">
    <property type="entry name" value="UPF0250_YbeD-like"/>
</dbReference>
<dbReference type="EMBL" id="VZIZ01000027">
    <property type="protein sequence ID" value="KAF0568034.1"/>
    <property type="molecule type" value="Genomic_DNA"/>
</dbReference>
<evidence type="ECO:0000256" key="1">
    <source>
        <dbReference type="ARBA" id="ARBA00008460"/>
    </source>
</evidence>
<evidence type="ECO:0000256" key="2">
    <source>
        <dbReference type="SAM" id="MobiDB-lite"/>
    </source>
</evidence>
<sequence>MSDDSKDNNDNSPNNPTSNQPSVKVTDLTPNKGALVGKKTDIQNPELWEFPMNYPLSIIGHEGERESLLNEVKLILGSQFPDFDLASIEVKPSKTGRFHSARVNLYLTAAEQVNALYASLDNAKTVRIVL</sequence>
<gene>
    <name evidence="3" type="ORF">FQV37_1456</name>
</gene>
<dbReference type="Gene3D" id="3.30.70.260">
    <property type="match status" value="1"/>
</dbReference>
<reference evidence="3 4" key="1">
    <citation type="submission" date="2019-09" db="EMBL/GenBank/DDBJ databases">
        <title>Draft genome sequence of Psychrobacter nivimaris LAMA 639, in search for biotechnological relevant genes.</title>
        <authorList>
            <person name="Lima A.O.S."/>
            <person name="Staloch B.E.K."/>
            <person name="Freitas R.C."/>
            <person name="Niero H."/>
            <person name="Silva M.A.C."/>
        </authorList>
    </citation>
    <scope>NUCLEOTIDE SEQUENCE [LARGE SCALE GENOMIC DNA]</scope>
    <source>
        <strain evidence="3 4">LAMA 639</strain>
    </source>
</reference>
<dbReference type="InterPro" id="IPR027471">
    <property type="entry name" value="YbeD-like_sf"/>
</dbReference>
<dbReference type="SUPFAM" id="SSF117991">
    <property type="entry name" value="YbeD/HP0495-like"/>
    <property type="match status" value="1"/>
</dbReference>
<name>A0A6N7BWF9_9GAMM</name>